<protein>
    <submittedName>
        <fullName evidence="1">Ring finger protein</fullName>
    </submittedName>
</protein>
<dbReference type="Proteomes" id="UP001164539">
    <property type="component" value="Chromosome 12"/>
</dbReference>
<proteinExistence type="predicted"/>
<gene>
    <name evidence="1" type="ORF">OWV82_022162</name>
</gene>
<sequence length="202" mass="23520">MDYSYLYQVKRLATDKLRSDYSHEIAPPHAVQSRLDRFCHALLDLDQHDPVSHLVYEFNQKLFQETKTAILNPSWNEPVPRDHQLQLLLKIADVANAALGEAKDDKKQRRGIQIQVILTIKRKVKRDESDGIMEQHCVICLNEFKNLYEVTKLPCGCKQFYHDACVWTWVEKQRSCPTCRRDFTCKPVETTTATAARQRLCS</sequence>
<organism evidence="1 2">
    <name type="scientific">Melia azedarach</name>
    <name type="common">Chinaberry tree</name>
    <dbReference type="NCBI Taxonomy" id="155640"/>
    <lineage>
        <taxon>Eukaryota</taxon>
        <taxon>Viridiplantae</taxon>
        <taxon>Streptophyta</taxon>
        <taxon>Embryophyta</taxon>
        <taxon>Tracheophyta</taxon>
        <taxon>Spermatophyta</taxon>
        <taxon>Magnoliopsida</taxon>
        <taxon>eudicotyledons</taxon>
        <taxon>Gunneridae</taxon>
        <taxon>Pentapetalae</taxon>
        <taxon>rosids</taxon>
        <taxon>malvids</taxon>
        <taxon>Sapindales</taxon>
        <taxon>Meliaceae</taxon>
        <taxon>Melia</taxon>
    </lineage>
</organism>
<evidence type="ECO:0000313" key="2">
    <source>
        <dbReference type="Proteomes" id="UP001164539"/>
    </source>
</evidence>
<reference evidence="1 2" key="1">
    <citation type="journal article" date="2023" name="Science">
        <title>Complex scaffold remodeling in plant triterpene biosynthesis.</title>
        <authorList>
            <person name="De La Pena R."/>
            <person name="Hodgson H."/>
            <person name="Liu J.C."/>
            <person name="Stephenson M.J."/>
            <person name="Martin A.C."/>
            <person name="Owen C."/>
            <person name="Harkess A."/>
            <person name="Leebens-Mack J."/>
            <person name="Jimenez L.E."/>
            <person name="Osbourn A."/>
            <person name="Sattely E.S."/>
        </authorList>
    </citation>
    <scope>NUCLEOTIDE SEQUENCE [LARGE SCALE GENOMIC DNA]</scope>
    <source>
        <strain evidence="2">cv. JPN11</strain>
        <tissue evidence="1">Leaf</tissue>
    </source>
</reference>
<comment type="caution">
    <text evidence="1">The sequence shown here is derived from an EMBL/GenBank/DDBJ whole genome shotgun (WGS) entry which is preliminary data.</text>
</comment>
<name>A0ACC1X254_MELAZ</name>
<evidence type="ECO:0000313" key="1">
    <source>
        <dbReference type="EMBL" id="KAJ4705377.1"/>
    </source>
</evidence>
<dbReference type="EMBL" id="CM051405">
    <property type="protein sequence ID" value="KAJ4705377.1"/>
    <property type="molecule type" value="Genomic_DNA"/>
</dbReference>
<keyword evidence="2" id="KW-1185">Reference proteome</keyword>
<accession>A0ACC1X254</accession>